<comment type="caution">
    <text evidence="10">The sequence shown here is derived from an EMBL/GenBank/DDBJ whole genome shotgun (WGS) entry which is preliminary data.</text>
</comment>
<evidence type="ECO:0000256" key="1">
    <source>
        <dbReference type="ARBA" id="ARBA00001974"/>
    </source>
</evidence>
<keyword evidence="4" id="KW-0963">Cytoplasm</keyword>
<feature type="domain" description="Amine oxidase" evidence="9">
    <location>
        <begin position="315"/>
        <end position="547"/>
    </location>
</feature>
<dbReference type="SUPFAM" id="SSF54373">
    <property type="entry name" value="FAD-linked reductases, C-terminal domain"/>
    <property type="match status" value="1"/>
</dbReference>
<dbReference type="InterPro" id="IPR036188">
    <property type="entry name" value="FAD/NAD-bd_sf"/>
</dbReference>
<name>A0ABR1AJU7_POLSC</name>
<dbReference type="EMBL" id="JAWJWF010000047">
    <property type="protein sequence ID" value="KAK6621572.1"/>
    <property type="molecule type" value="Genomic_DNA"/>
</dbReference>
<dbReference type="InterPro" id="IPR002937">
    <property type="entry name" value="Amino_oxidase"/>
</dbReference>
<dbReference type="SUPFAM" id="SSF51905">
    <property type="entry name" value="FAD/NAD(P)-binding domain"/>
    <property type="match status" value="1"/>
</dbReference>
<evidence type="ECO:0000256" key="4">
    <source>
        <dbReference type="ARBA" id="ARBA00022490"/>
    </source>
</evidence>
<evidence type="ECO:0000256" key="3">
    <source>
        <dbReference type="ARBA" id="ARBA00005995"/>
    </source>
</evidence>
<dbReference type="PANTHER" id="PTHR10742:SF405">
    <property type="entry name" value="PEROXISOMAL N(1)-ACETYL-SPERMINE_SPERMIDINE OXIDASE"/>
    <property type="match status" value="1"/>
</dbReference>
<feature type="compositionally biased region" description="Acidic residues" evidence="8">
    <location>
        <begin position="559"/>
        <end position="580"/>
    </location>
</feature>
<comment type="subcellular location">
    <subcellularLocation>
        <location evidence="2">Cytoplasm</location>
    </subcellularLocation>
</comment>
<dbReference type="Gene3D" id="3.50.50.60">
    <property type="entry name" value="FAD/NAD(P)-binding domain"/>
    <property type="match status" value="2"/>
</dbReference>
<comment type="similarity">
    <text evidence="3">Belongs to the flavin monoamine oxidase family.</text>
</comment>
<keyword evidence="11" id="KW-1185">Reference proteome</keyword>
<feature type="domain" description="Amine oxidase" evidence="9">
    <location>
        <begin position="22"/>
        <end position="245"/>
    </location>
</feature>
<evidence type="ECO:0000256" key="7">
    <source>
        <dbReference type="ARBA" id="ARBA00023002"/>
    </source>
</evidence>
<dbReference type="Proteomes" id="UP001359485">
    <property type="component" value="Unassembled WGS sequence"/>
</dbReference>
<feature type="region of interest" description="Disordered" evidence="8">
    <location>
        <begin position="556"/>
        <end position="580"/>
    </location>
</feature>
<dbReference type="InterPro" id="IPR050281">
    <property type="entry name" value="Flavin_monoamine_oxidase"/>
</dbReference>
<dbReference type="Gene3D" id="3.90.660.10">
    <property type="match status" value="1"/>
</dbReference>
<protein>
    <recommendedName>
        <fullName evidence="9">Amine oxidase domain-containing protein</fullName>
    </recommendedName>
</protein>
<gene>
    <name evidence="10" type="ORF">RUM44_001379</name>
</gene>
<evidence type="ECO:0000256" key="2">
    <source>
        <dbReference type="ARBA" id="ARBA00004496"/>
    </source>
</evidence>
<feature type="region of interest" description="Disordered" evidence="8">
    <location>
        <begin position="266"/>
        <end position="293"/>
    </location>
</feature>
<evidence type="ECO:0000313" key="11">
    <source>
        <dbReference type="Proteomes" id="UP001359485"/>
    </source>
</evidence>
<evidence type="ECO:0000256" key="8">
    <source>
        <dbReference type="SAM" id="MobiDB-lite"/>
    </source>
</evidence>
<dbReference type="PANTHER" id="PTHR10742">
    <property type="entry name" value="FLAVIN MONOAMINE OXIDASE"/>
    <property type="match status" value="1"/>
</dbReference>
<keyword evidence="7" id="KW-0560">Oxidoreductase</keyword>
<evidence type="ECO:0000313" key="10">
    <source>
        <dbReference type="EMBL" id="KAK6621572.1"/>
    </source>
</evidence>
<evidence type="ECO:0000256" key="5">
    <source>
        <dbReference type="ARBA" id="ARBA00022630"/>
    </source>
</evidence>
<reference evidence="10 11" key="1">
    <citation type="submission" date="2023-09" db="EMBL/GenBank/DDBJ databases">
        <title>Genomes of two closely related lineages of the louse Polyplax serrata with different host specificities.</title>
        <authorList>
            <person name="Martinu J."/>
            <person name="Tarabai H."/>
            <person name="Stefka J."/>
            <person name="Hypsa V."/>
        </authorList>
    </citation>
    <scope>NUCLEOTIDE SEQUENCE [LARGE SCALE GENOMIC DNA]</scope>
    <source>
        <strain evidence="10">98ZLc_SE</strain>
    </source>
</reference>
<keyword evidence="5" id="KW-0285">Flavoprotein</keyword>
<dbReference type="Pfam" id="PF01593">
    <property type="entry name" value="Amino_oxidase"/>
    <property type="match status" value="2"/>
</dbReference>
<sequence>MAEAAEWIDKNFTKIIIIGAGIGGISAADALTKNGITDFKILEAGSKIGGRIEAIEAGKLKLEMGANYIHGILGNPMYELALSHGLIDITHSPKPHNVVAAMEDGSQVPFSILQEIYEAYICFLKRCEEYFTSDFLPPDGITSVGDHIKLEAELYLDKMTNSKEKHLKQLIFDCLLKRETCITGCDDMGDVDLLELGSYTELQGGNIIVSGGYSSILNAVAQDIPPENIVLNHVVSDVKWASADSNGDYFYGSGYDSGIDLLANSDVNNDSDSDKTVTGGTPTPRRRSSTSNRCSVERIINEDDKLETFNKSVSEKLCDITEEKDSSLCEVVCENGAKFFAHHVICTIPLGVLKEKATTLFSPKLPQDKLDSINKLSFGTVDKIYLEYPRPFLHGNVSEVMLLWEAEPEDTPLEGSWFKKIYAFSKVTETLILGWISGKEARYMETLPEQVVGEKCTQILRKFLNDPYIPLPKSCLFSKWYSRKHFKGSYTSIAVGASQMDVRRVAQPLCAHSQQKKPVLLFAGEHTHSSFYSTVHGAYLSGKIAAHILLSGDELNEFKEEDEEEEDDDDVGDEVTDDEK</sequence>
<evidence type="ECO:0000259" key="9">
    <source>
        <dbReference type="Pfam" id="PF01593"/>
    </source>
</evidence>
<organism evidence="10 11">
    <name type="scientific">Polyplax serrata</name>
    <name type="common">Common mouse louse</name>
    <dbReference type="NCBI Taxonomy" id="468196"/>
    <lineage>
        <taxon>Eukaryota</taxon>
        <taxon>Metazoa</taxon>
        <taxon>Ecdysozoa</taxon>
        <taxon>Arthropoda</taxon>
        <taxon>Hexapoda</taxon>
        <taxon>Insecta</taxon>
        <taxon>Pterygota</taxon>
        <taxon>Neoptera</taxon>
        <taxon>Paraneoptera</taxon>
        <taxon>Psocodea</taxon>
        <taxon>Troctomorpha</taxon>
        <taxon>Phthiraptera</taxon>
        <taxon>Anoplura</taxon>
        <taxon>Polyplacidae</taxon>
        <taxon>Polyplax</taxon>
    </lineage>
</organism>
<proteinExistence type="inferred from homology"/>
<evidence type="ECO:0000256" key="6">
    <source>
        <dbReference type="ARBA" id="ARBA00022827"/>
    </source>
</evidence>
<comment type="cofactor">
    <cofactor evidence="1">
        <name>FAD</name>
        <dbReference type="ChEBI" id="CHEBI:57692"/>
    </cofactor>
</comment>
<keyword evidence="6" id="KW-0274">FAD</keyword>
<accession>A0ABR1AJU7</accession>